<keyword evidence="9" id="KW-0325">Glycoprotein</keyword>
<dbReference type="GO" id="GO:0031012">
    <property type="term" value="C:extracellular matrix"/>
    <property type="evidence" value="ECO:0000318"/>
    <property type="project" value="GO_Central"/>
</dbReference>
<feature type="disulfide bond" evidence="13">
    <location>
        <begin position="27"/>
        <end position="43"/>
    </location>
</feature>
<feature type="binding site" evidence="12">
    <location>
        <position position="112"/>
    </location>
    <ligand>
        <name>Mn(2+)</name>
        <dbReference type="ChEBI" id="CHEBI:29035"/>
    </ligand>
</feature>
<dbReference type="InterPro" id="IPR011051">
    <property type="entry name" value="RmlC_Cupin_sf"/>
</dbReference>
<evidence type="ECO:0000256" key="5">
    <source>
        <dbReference type="ARBA" id="ARBA00022723"/>
    </source>
</evidence>
<accession>G7L6V9</accession>
<comment type="similarity">
    <text evidence="2 14">Belongs to the germin family.</text>
</comment>
<organism evidence="16 19">
    <name type="scientific">Medicago truncatula</name>
    <name type="common">Barrel medic</name>
    <name type="synonym">Medicago tribuloides</name>
    <dbReference type="NCBI Taxonomy" id="3880"/>
    <lineage>
        <taxon>Eukaryota</taxon>
        <taxon>Viridiplantae</taxon>
        <taxon>Streptophyta</taxon>
        <taxon>Embryophyta</taxon>
        <taxon>Tracheophyta</taxon>
        <taxon>Spermatophyta</taxon>
        <taxon>Magnoliopsida</taxon>
        <taxon>eudicotyledons</taxon>
        <taxon>Gunneridae</taxon>
        <taxon>Pentapetalae</taxon>
        <taxon>rosids</taxon>
        <taxon>fabids</taxon>
        <taxon>Fabales</taxon>
        <taxon>Fabaceae</taxon>
        <taxon>Papilionoideae</taxon>
        <taxon>50 kb inversion clade</taxon>
        <taxon>NPAAA clade</taxon>
        <taxon>Hologalegina</taxon>
        <taxon>IRL clade</taxon>
        <taxon>Trifolieae</taxon>
        <taxon>Medicago</taxon>
    </lineage>
</organism>
<dbReference type="CDD" id="cd02241">
    <property type="entry name" value="cupin_OxOx"/>
    <property type="match status" value="1"/>
</dbReference>
<evidence type="ECO:0000256" key="6">
    <source>
        <dbReference type="ARBA" id="ARBA00022729"/>
    </source>
</evidence>
<name>G7L6V9_MEDTR</name>
<dbReference type="SMART" id="SM00835">
    <property type="entry name" value="Cupin_1"/>
    <property type="match status" value="1"/>
</dbReference>
<dbReference type="eggNOG" id="ENOG502QT7C">
    <property type="taxonomic scope" value="Eukaryota"/>
</dbReference>
<evidence type="ECO:0000256" key="14">
    <source>
        <dbReference type="RuleBase" id="RU366015"/>
    </source>
</evidence>
<feature type="signal peptide" evidence="14">
    <location>
        <begin position="1"/>
        <end position="20"/>
    </location>
</feature>
<evidence type="ECO:0000313" key="18">
    <source>
        <dbReference type="EnsemblPlants" id="AET01763"/>
    </source>
</evidence>
<evidence type="ECO:0000256" key="9">
    <source>
        <dbReference type="ARBA" id="ARBA00023180"/>
    </source>
</evidence>
<keyword evidence="19" id="KW-1185">Reference proteome</keyword>
<dbReference type="AlphaFoldDB" id="G7L6V9"/>
<dbReference type="EMBL" id="CM001224">
    <property type="protein sequence ID" value="AET01763.1"/>
    <property type="molecule type" value="Genomic_DNA"/>
</dbReference>
<dbReference type="InterPro" id="IPR006045">
    <property type="entry name" value="Cupin_1"/>
</dbReference>
<dbReference type="Pfam" id="PF00190">
    <property type="entry name" value="Cupin_1"/>
    <property type="match status" value="1"/>
</dbReference>
<evidence type="ECO:0000256" key="12">
    <source>
        <dbReference type="PIRSR" id="PIRSR601929-2"/>
    </source>
</evidence>
<dbReference type="Gramene" id="rna45482">
    <property type="protein sequence ID" value="RHN39458.1"/>
    <property type="gene ID" value="gene45482"/>
</dbReference>
<keyword evidence="8" id="KW-0675">Receptor</keyword>
<gene>
    <name evidence="18" type="primary">11431133</name>
    <name evidence="16" type="ordered locus">MTR_8g020750</name>
    <name evidence="17" type="ORF">MtrunA17_Chr8g0344021</name>
</gene>
<evidence type="ECO:0000313" key="17">
    <source>
        <dbReference type="EMBL" id="RHN39458.1"/>
    </source>
</evidence>
<reference evidence="18" key="3">
    <citation type="submission" date="2015-04" db="UniProtKB">
        <authorList>
            <consortium name="EnsemblPlants"/>
        </authorList>
    </citation>
    <scope>IDENTIFICATION</scope>
    <source>
        <strain evidence="18">cv. Jemalong A17</strain>
    </source>
</reference>
<evidence type="ECO:0000256" key="2">
    <source>
        <dbReference type="ARBA" id="ARBA00007456"/>
    </source>
</evidence>
<evidence type="ECO:0000256" key="10">
    <source>
        <dbReference type="ARBA" id="ARBA00023211"/>
    </source>
</evidence>
<dbReference type="FunFam" id="2.60.120.10:FF:000047">
    <property type="entry name" value="Auxin-binding protein ABP19a"/>
    <property type="match status" value="1"/>
</dbReference>
<feature type="chain" id="PRO_5014574082" description="Germin-like protein" evidence="14">
    <location>
        <begin position="21"/>
        <end position="212"/>
    </location>
</feature>
<reference evidence="16 19" key="1">
    <citation type="journal article" date="2011" name="Nature">
        <title>The Medicago genome provides insight into the evolution of rhizobial symbioses.</title>
        <authorList>
            <person name="Young N.D."/>
            <person name="Debelle F."/>
            <person name="Oldroyd G.E."/>
            <person name="Geurts R."/>
            <person name="Cannon S.B."/>
            <person name="Udvardi M.K."/>
            <person name="Benedito V.A."/>
            <person name="Mayer K.F."/>
            <person name="Gouzy J."/>
            <person name="Schoof H."/>
            <person name="Van de Peer Y."/>
            <person name="Proost S."/>
            <person name="Cook D.R."/>
            <person name="Meyers B.C."/>
            <person name="Spannagl M."/>
            <person name="Cheung F."/>
            <person name="De Mita S."/>
            <person name="Krishnakumar V."/>
            <person name="Gundlach H."/>
            <person name="Zhou S."/>
            <person name="Mudge J."/>
            <person name="Bharti A.K."/>
            <person name="Murray J.D."/>
            <person name="Naoumkina M.A."/>
            <person name="Rosen B."/>
            <person name="Silverstein K.A."/>
            <person name="Tang H."/>
            <person name="Rombauts S."/>
            <person name="Zhao P.X."/>
            <person name="Zhou P."/>
            <person name="Barbe V."/>
            <person name="Bardou P."/>
            <person name="Bechner M."/>
            <person name="Bellec A."/>
            <person name="Berger A."/>
            <person name="Berges H."/>
            <person name="Bidwell S."/>
            <person name="Bisseling T."/>
            <person name="Choisne N."/>
            <person name="Couloux A."/>
            <person name="Denny R."/>
            <person name="Deshpande S."/>
            <person name="Dai X."/>
            <person name="Doyle J.J."/>
            <person name="Dudez A.M."/>
            <person name="Farmer A.D."/>
            <person name="Fouteau S."/>
            <person name="Franken C."/>
            <person name="Gibelin C."/>
            <person name="Gish J."/>
            <person name="Goldstein S."/>
            <person name="Gonzalez A.J."/>
            <person name="Green P.J."/>
            <person name="Hallab A."/>
            <person name="Hartog M."/>
            <person name="Hua A."/>
            <person name="Humphray S.J."/>
            <person name="Jeong D.H."/>
            <person name="Jing Y."/>
            <person name="Jocker A."/>
            <person name="Kenton S.M."/>
            <person name="Kim D.J."/>
            <person name="Klee K."/>
            <person name="Lai H."/>
            <person name="Lang C."/>
            <person name="Lin S."/>
            <person name="Macmil S.L."/>
            <person name="Magdelenat G."/>
            <person name="Matthews L."/>
            <person name="McCorrison J."/>
            <person name="Monaghan E.L."/>
            <person name="Mun J.H."/>
            <person name="Najar F.Z."/>
            <person name="Nicholson C."/>
            <person name="Noirot C."/>
            <person name="O'Bleness M."/>
            <person name="Paule C.R."/>
            <person name="Poulain J."/>
            <person name="Prion F."/>
            <person name="Qin B."/>
            <person name="Qu C."/>
            <person name="Retzel E.F."/>
            <person name="Riddle C."/>
            <person name="Sallet E."/>
            <person name="Samain S."/>
            <person name="Samson N."/>
            <person name="Sanders I."/>
            <person name="Saurat O."/>
            <person name="Scarpelli C."/>
            <person name="Schiex T."/>
            <person name="Segurens B."/>
            <person name="Severin A.J."/>
            <person name="Sherrier D.J."/>
            <person name="Shi R."/>
            <person name="Sims S."/>
            <person name="Singer S.R."/>
            <person name="Sinharoy S."/>
            <person name="Sterck L."/>
            <person name="Viollet A."/>
            <person name="Wang B.B."/>
            <person name="Wang K."/>
            <person name="Wang M."/>
            <person name="Wang X."/>
            <person name="Warfsmann J."/>
            <person name="Weissenbach J."/>
            <person name="White D.D."/>
            <person name="White J.D."/>
            <person name="Wiley G.B."/>
            <person name="Wincker P."/>
            <person name="Xing Y."/>
            <person name="Yang L."/>
            <person name="Yao Z."/>
            <person name="Ying F."/>
            <person name="Zhai J."/>
            <person name="Zhou L."/>
            <person name="Zuber A."/>
            <person name="Denarie J."/>
            <person name="Dixon R.A."/>
            <person name="May G.D."/>
            <person name="Schwartz D.C."/>
            <person name="Rogers J."/>
            <person name="Quetier F."/>
            <person name="Town C.D."/>
            <person name="Roe B.A."/>
        </authorList>
    </citation>
    <scope>NUCLEOTIDE SEQUENCE [LARGE SCALE GENOMIC DNA]</scope>
    <source>
        <strain evidence="16">A17</strain>
        <strain evidence="18 19">cv. Jemalong A17</strain>
    </source>
</reference>
<evidence type="ECO:0000256" key="7">
    <source>
        <dbReference type="ARBA" id="ARBA00023157"/>
    </source>
</evidence>
<dbReference type="Proteomes" id="UP000002051">
    <property type="component" value="Chromosome 8"/>
</dbReference>
<feature type="binding site" evidence="12">
    <location>
        <position position="107"/>
    </location>
    <ligand>
        <name>Mn(2+)</name>
        <dbReference type="ChEBI" id="CHEBI:29035"/>
    </ligand>
</feature>
<proteinExistence type="inferred from homology"/>
<dbReference type="PRINTS" id="PR00325">
    <property type="entry name" value="GERMIN"/>
</dbReference>
<evidence type="ECO:0000256" key="13">
    <source>
        <dbReference type="PIRSR" id="PIRSR601929-3"/>
    </source>
</evidence>
<feature type="binding site" evidence="12">
    <location>
        <position position="150"/>
    </location>
    <ligand>
        <name>Mn(2+)</name>
        <dbReference type="ChEBI" id="CHEBI:29035"/>
    </ligand>
</feature>
<keyword evidence="5 11" id="KW-0479">Metal-binding</keyword>
<dbReference type="InterPro" id="IPR019780">
    <property type="entry name" value="Germin_Mn-BS"/>
</dbReference>
<reference evidence="16 19" key="2">
    <citation type="journal article" date="2014" name="BMC Genomics">
        <title>An improved genome release (version Mt4.0) for the model legume Medicago truncatula.</title>
        <authorList>
            <person name="Tang H."/>
            <person name="Krishnakumar V."/>
            <person name="Bidwell S."/>
            <person name="Rosen B."/>
            <person name="Chan A."/>
            <person name="Zhou S."/>
            <person name="Gentzbittel L."/>
            <person name="Childs K.L."/>
            <person name="Yandell M."/>
            <person name="Gundlach H."/>
            <person name="Mayer K.F."/>
            <person name="Schwartz D.C."/>
            <person name="Town C.D."/>
        </authorList>
    </citation>
    <scope>GENOME REANNOTATION</scope>
    <source>
        <strain evidence="18 19">cv. Jemalong A17</strain>
    </source>
</reference>
<dbReference type="EnsemblPlants" id="AET01763">
    <property type="protein sequence ID" value="AET01763"/>
    <property type="gene ID" value="MTR_8g020750"/>
</dbReference>
<evidence type="ECO:0000256" key="1">
    <source>
        <dbReference type="ARBA" id="ARBA00004271"/>
    </source>
</evidence>
<evidence type="ECO:0000256" key="8">
    <source>
        <dbReference type="ARBA" id="ARBA00023170"/>
    </source>
</evidence>
<dbReference type="PROSITE" id="PS00725">
    <property type="entry name" value="GERMIN"/>
    <property type="match status" value="1"/>
</dbReference>
<evidence type="ECO:0000256" key="3">
    <source>
        <dbReference type="ARBA" id="ARBA00022523"/>
    </source>
</evidence>
<feature type="binding site" evidence="11">
    <location>
        <position position="107"/>
    </location>
    <ligand>
        <name>oxalate</name>
        <dbReference type="ChEBI" id="CHEBI:30623"/>
    </ligand>
</feature>
<keyword evidence="7 13" id="KW-1015">Disulfide bond</keyword>
<dbReference type="PANTHER" id="PTHR31238">
    <property type="entry name" value="GERMIN-LIKE PROTEIN SUBFAMILY 3 MEMBER 3"/>
    <property type="match status" value="1"/>
</dbReference>
<dbReference type="Proteomes" id="UP000265566">
    <property type="component" value="Chromosome 8"/>
</dbReference>
<feature type="binding site" evidence="11">
    <location>
        <position position="112"/>
    </location>
    <ligand>
        <name>oxalate</name>
        <dbReference type="ChEBI" id="CHEBI:30623"/>
    </ligand>
</feature>
<dbReference type="GO" id="GO:0048046">
    <property type="term" value="C:apoplast"/>
    <property type="evidence" value="ECO:0007669"/>
    <property type="project" value="UniProtKB-SubCell"/>
</dbReference>
<evidence type="ECO:0000313" key="16">
    <source>
        <dbReference type="EMBL" id="AET01763.1"/>
    </source>
</evidence>
<dbReference type="EMBL" id="PSQE01000008">
    <property type="protein sequence ID" value="RHN39458.1"/>
    <property type="molecule type" value="Genomic_DNA"/>
</dbReference>
<dbReference type="HOGENOM" id="CLU_015790_0_2_1"/>
<dbReference type="SUPFAM" id="SSF51182">
    <property type="entry name" value="RmlC-like cupins"/>
    <property type="match status" value="1"/>
</dbReference>
<keyword evidence="6 14" id="KW-0732">Signal</keyword>
<dbReference type="InterPro" id="IPR001929">
    <property type="entry name" value="Germin"/>
</dbReference>
<dbReference type="InterPro" id="IPR014710">
    <property type="entry name" value="RmlC-like_jellyroll"/>
</dbReference>
<dbReference type="GO" id="GO:0030145">
    <property type="term" value="F:manganese ion binding"/>
    <property type="evidence" value="ECO:0007669"/>
    <property type="project" value="UniProtKB-UniRule"/>
</dbReference>
<keyword evidence="10 11" id="KW-0464">Manganese</keyword>
<dbReference type="OrthoDB" id="1921208at2759"/>
<evidence type="ECO:0000256" key="4">
    <source>
        <dbReference type="ARBA" id="ARBA00022525"/>
    </source>
</evidence>
<dbReference type="OMA" id="MHTHRTS"/>
<dbReference type="KEGG" id="mtr:11431133"/>
<reference evidence="17" key="4">
    <citation type="journal article" date="2018" name="Nat. Plants">
        <title>Whole-genome landscape of Medicago truncatula symbiotic genes.</title>
        <authorList>
            <person name="Pecrix Y."/>
            <person name="Gamas P."/>
            <person name="Carrere S."/>
        </authorList>
    </citation>
    <scope>NUCLEOTIDE SEQUENCE</scope>
    <source>
        <tissue evidence="17">Leaves</tissue>
    </source>
</reference>
<dbReference type="Gene3D" id="2.60.120.10">
    <property type="entry name" value="Jelly Rolls"/>
    <property type="match status" value="1"/>
</dbReference>
<evidence type="ECO:0000313" key="19">
    <source>
        <dbReference type="Proteomes" id="UP000002051"/>
    </source>
</evidence>
<sequence length="212" mass="22458">MKMIQIVLFFFALISFTTNAIDSDDFCVANLFLTSDTPSGYPCKSEKFVTADDFMYSSLAAAGNTANPFKVGLTSVNVSNLAGLNGHKLSAARIDIGINGSVPMHTHPDATELLIVIQGQITVGFITPTKLLVKILNPGDVWVFPIGLLHFQFNSGDGNAIAYAAFSSSNPSIHVISPLLFGNNLPTSTIQKTTLLDAAPIMMLKGVFGGSG</sequence>
<feature type="binding site" evidence="12">
    <location>
        <position position="105"/>
    </location>
    <ligand>
        <name>Mn(2+)</name>
        <dbReference type="ChEBI" id="CHEBI:29035"/>
    </ligand>
</feature>
<evidence type="ECO:0000259" key="15">
    <source>
        <dbReference type="SMART" id="SM00835"/>
    </source>
</evidence>
<feature type="domain" description="Cupin type-1" evidence="15">
    <location>
        <begin position="57"/>
        <end position="202"/>
    </location>
</feature>
<keyword evidence="4 14" id="KW-0964">Secreted</keyword>
<protein>
    <recommendedName>
        <fullName evidence="14">Germin-like protein</fullName>
    </recommendedName>
</protein>
<dbReference type="PaxDb" id="3880-AET01763"/>
<comment type="subcellular location">
    <subcellularLocation>
        <location evidence="1 14">Secreted</location>
        <location evidence="1 14">Extracellular space</location>
        <location evidence="1 14">Apoplast</location>
    </subcellularLocation>
</comment>
<keyword evidence="3 14" id="KW-0052">Apoplast</keyword>
<evidence type="ECO:0000256" key="11">
    <source>
        <dbReference type="PIRSR" id="PIRSR601929-1"/>
    </source>
</evidence>